<evidence type="ECO:0000256" key="1">
    <source>
        <dbReference type="SAM" id="SignalP"/>
    </source>
</evidence>
<accession>A0A9D4PNM9</accession>
<organism evidence="2 3">
    <name type="scientific">Rhipicephalus sanguineus</name>
    <name type="common">Brown dog tick</name>
    <name type="synonym">Ixodes sanguineus</name>
    <dbReference type="NCBI Taxonomy" id="34632"/>
    <lineage>
        <taxon>Eukaryota</taxon>
        <taxon>Metazoa</taxon>
        <taxon>Ecdysozoa</taxon>
        <taxon>Arthropoda</taxon>
        <taxon>Chelicerata</taxon>
        <taxon>Arachnida</taxon>
        <taxon>Acari</taxon>
        <taxon>Parasitiformes</taxon>
        <taxon>Ixodida</taxon>
        <taxon>Ixodoidea</taxon>
        <taxon>Ixodidae</taxon>
        <taxon>Rhipicephalinae</taxon>
        <taxon>Rhipicephalus</taxon>
        <taxon>Rhipicephalus</taxon>
    </lineage>
</organism>
<reference evidence="2" key="2">
    <citation type="submission" date="2021-09" db="EMBL/GenBank/DDBJ databases">
        <authorList>
            <person name="Jia N."/>
            <person name="Wang J."/>
            <person name="Shi W."/>
            <person name="Du L."/>
            <person name="Sun Y."/>
            <person name="Zhan W."/>
            <person name="Jiang J."/>
            <person name="Wang Q."/>
            <person name="Zhang B."/>
            <person name="Ji P."/>
            <person name="Sakyi L.B."/>
            <person name="Cui X."/>
            <person name="Yuan T."/>
            <person name="Jiang B."/>
            <person name="Yang W."/>
            <person name="Lam T.T.-Y."/>
            <person name="Chang Q."/>
            <person name="Ding S."/>
            <person name="Wang X."/>
            <person name="Zhu J."/>
            <person name="Ruan X."/>
            <person name="Zhao L."/>
            <person name="Wei J."/>
            <person name="Que T."/>
            <person name="Du C."/>
            <person name="Cheng J."/>
            <person name="Dai P."/>
            <person name="Han X."/>
            <person name="Huang E."/>
            <person name="Gao Y."/>
            <person name="Liu J."/>
            <person name="Shao H."/>
            <person name="Ye R."/>
            <person name="Li L."/>
            <person name="Wei W."/>
            <person name="Wang X."/>
            <person name="Wang C."/>
            <person name="Huo Q."/>
            <person name="Li W."/>
            <person name="Guo W."/>
            <person name="Chen H."/>
            <person name="Chen S."/>
            <person name="Zhou L."/>
            <person name="Zhou L."/>
            <person name="Ni X."/>
            <person name="Tian J."/>
            <person name="Zhou Y."/>
            <person name="Sheng Y."/>
            <person name="Liu T."/>
            <person name="Pan Y."/>
            <person name="Xia L."/>
            <person name="Li J."/>
            <person name="Zhao F."/>
            <person name="Cao W."/>
        </authorList>
    </citation>
    <scope>NUCLEOTIDE SEQUENCE</scope>
    <source>
        <strain evidence="2">Rsan-2018</strain>
        <tissue evidence="2">Larvae</tissue>
    </source>
</reference>
<gene>
    <name evidence="2" type="ORF">HPB52_011667</name>
</gene>
<proteinExistence type="predicted"/>
<comment type="caution">
    <text evidence="2">The sequence shown here is derived from an EMBL/GenBank/DDBJ whole genome shotgun (WGS) entry which is preliminary data.</text>
</comment>
<protein>
    <submittedName>
        <fullName evidence="2">Uncharacterized protein</fullName>
    </submittedName>
</protein>
<sequence>MEPRRFWLLLTLCGVLVAQLKALSFSEYRKRLFAFNPATLTPQCRLVFQKCATKLLSMVHLLENVSKRWKDYESIPCMKSSFDRGFPDYKQECSKSGLYGDPQ</sequence>
<reference evidence="2" key="1">
    <citation type="journal article" date="2020" name="Cell">
        <title>Large-Scale Comparative Analyses of Tick Genomes Elucidate Their Genetic Diversity and Vector Capacities.</title>
        <authorList>
            <consortium name="Tick Genome and Microbiome Consortium (TIGMIC)"/>
            <person name="Jia N."/>
            <person name="Wang J."/>
            <person name="Shi W."/>
            <person name="Du L."/>
            <person name="Sun Y."/>
            <person name="Zhan W."/>
            <person name="Jiang J.F."/>
            <person name="Wang Q."/>
            <person name="Zhang B."/>
            <person name="Ji P."/>
            <person name="Bell-Sakyi L."/>
            <person name="Cui X.M."/>
            <person name="Yuan T.T."/>
            <person name="Jiang B.G."/>
            <person name="Yang W.F."/>
            <person name="Lam T.T."/>
            <person name="Chang Q.C."/>
            <person name="Ding S.J."/>
            <person name="Wang X.J."/>
            <person name="Zhu J.G."/>
            <person name="Ruan X.D."/>
            <person name="Zhao L."/>
            <person name="Wei J.T."/>
            <person name="Ye R.Z."/>
            <person name="Que T.C."/>
            <person name="Du C.H."/>
            <person name="Zhou Y.H."/>
            <person name="Cheng J.X."/>
            <person name="Dai P.F."/>
            <person name="Guo W.B."/>
            <person name="Han X.H."/>
            <person name="Huang E.J."/>
            <person name="Li L.F."/>
            <person name="Wei W."/>
            <person name="Gao Y.C."/>
            <person name="Liu J.Z."/>
            <person name="Shao H.Z."/>
            <person name="Wang X."/>
            <person name="Wang C.C."/>
            <person name="Yang T.C."/>
            <person name="Huo Q.B."/>
            <person name="Li W."/>
            <person name="Chen H.Y."/>
            <person name="Chen S.E."/>
            <person name="Zhou L.G."/>
            <person name="Ni X.B."/>
            <person name="Tian J.H."/>
            <person name="Sheng Y."/>
            <person name="Liu T."/>
            <person name="Pan Y.S."/>
            <person name="Xia L.Y."/>
            <person name="Li J."/>
            <person name="Zhao F."/>
            <person name="Cao W.C."/>
        </authorList>
    </citation>
    <scope>NUCLEOTIDE SEQUENCE</scope>
    <source>
        <strain evidence="2">Rsan-2018</strain>
    </source>
</reference>
<dbReference type="EMBL" id="JABSTV010001252">
    <property type="protein sequence ID" value="KAH7947408.1"/>
    <property type="molecule type" value="Genomic_DNA"/>
</dbReference>
<keyword evidence="3" id="KW-1185">Reference proteome</keyword>
<feature type="signal peptide" evidence="1">
    <location>
        <begin position="1"/>
        <end position="22"/>
    </location>
</feature>
<dbReference type="VEuPathDB" id="VectorBase:RSAN_038574"/>
<evidence type="ECO:0000313" key="2">
    <source>
        <dbReference type="EMBL" id="KAH7947408.1"/>
    </source>
</evidence>
<feature type="chain" id="PRO_5039700425" evidence="1">
    <location>
        <begin position="23"/>
        <end position="103"/>
    </location>
</feature>
<keyword evidence="1" id="KW-0732">Signal</keyword>
<evidence type="ECO:0000313" key="3">
    <source>
        <dbReference type="Proteomes" id="UP000821837"/>
    </source>
</evidence>
<name>A0A9D4PNM9_RHISA</name>
<dbReference type="Proteomes" id="UP000821837">
    <property type="component" value="Chromosome 6"/>
</dbReference>
<dbReference type="AlphaFoldDB" id="A0A9D4PNM9"/>